<evidence type="ECO:0000256" key="8">
    <source>
        <dbReference type="ARBA" id="ARBA00023288"/>
    </source>
</evidence>
<organism evidence="10 11">
    <name type="scientific">Brenthis ino</name>
    <name type="common">lesser marbled fritillary</name>
    <dbReference type="NCBI Taxonomy" id="405034"/>
    <lineage>
        <taxon>Eukaryota</taxon>
        <taxon>Metazoa</taxon>
        <taxon>Ecdysozoa</taxon>
        <taxon>Arthropoda</taxon>
        <taxon>Hexapoda</taxon>
        <taxon>Insecta</taxon>
        <taxon>Pterygota</taxon>
        <taxon>Neoptera</taxon>
        <taxon>Endopterygota</taxon>
        <taxon>Lepidoptera</taxon>
        <taxon>Glossata</taxon>
        <taxon>Ditrysia</taxon>
        <taxon>Papilionoidea</taxon>
        <taxon>Nymphalidae</taxon>
        <taxon>Heliconiinae</taxon>
        <taxon>Argynnini</taxon>
        <taxon>Brenthis</taxon>
    </lineage>
</organism>
<reference evidence="10" key="1">
    <citation type="submission" date="2021-12" db="EMBL/GenBank/DDBJ databases">
        <authorList>
            <person name="Martin H S."/>
        </authorList>
    </citation>
    <scope>NUCLEOTIDE SEQUENCE</scope>
</reference>
<dbReference type="InterPro" id="IPR050975">
    <property type="entry name" value="Sleep_regulator"/>
</dbReference>
<dbReference type="InterPro" id="IPR031424">
    <property type="entry name" value="QVR-like"/>
</dbReference>
<dbReference type="AlphaFoldDB" id="A0A8J9Y1Z9"/>
<evidence type="ECO:0000256" key="6">
    <source>
        <dbReference type="ARBA" id="ARBA00023136"/>
    </source>
</evidence>
<evidence type="ECO:0000256" key="4">
    <source>
        <dbReference type="ARBA" id="ARBA00022729"/>
    </source>
</evidence>
<dbReference type="Proteomes" id="UP000838878">
    <property type="component" value="Chromosome 11"/>
</dbReference>
<accession>A0A8J9Y1Z9</accession>
<keyword evidence="11" id="KW-1185">Reference proteome</keyword>
<keyword evidence="2" id="KW-0336">GPI-anchor</keyword>
<evidence type="ECO:0000256" key="3">
    <source>
        <dbReference type="ARBA" id="ARBA00022692"/>
    </source>
</evidence>
<evidence type="ECO:0000256" key="9">
    <source>
        <dbReference type="SAM" id="Phobius"/>
    </source>
</evidence>
<protein>
    <recommendedName>
        <fullName evidence="12">Protein quiver</fullName>
    </recommendedName>
</protein>
<name>A0A8J9Y1Z9_9NEOP</name>
<dbReference type="Pfam" id="PF17064">
    <property type="entry name" value="QVR"/>
    <property type="match status" value="1"/>
</dbReference>
<keyword evidence="3 9" id="KW-0812">Transmembrane</keyword>
<sequence length="180" mass="19191">MFELKKKHQIECHVSTHRPCQYVSVSEMAYLYNLKSCNVYVLWAAWVVCAASVPALGLRCYSCSSLQTRACAASPPALGLLRECPAAPAFSAVPPGPVCRVVSQAQRLGGGGGSGEAVVVRECAYVWEAPLRCTRSQLGALHYSTACECATDACNATPTTTTTTTTALVTCFVVNVLHRT</sequence>
<dbReference type="PANTHER" id="PTHR33562">
    <property type="entry name" value="ATILLA, ISOFORM B-RELATED-RELATED"/>
    <property type="match status" value="1"/>
</dbReference>
<comment type="subcellular location">
    <subcellularLocation>
        <location evidence="1">Membrane</location>
        <topology evidence="1">Lipid-anchor</topology>
        <topology evidence="1">GPI-anchor</topology>
    </subcellularLocation>
</comment>
<keyword evidence="7" id="KW-0325">Glycoprotein</keyword>
<dbReference type="GO" id="GO:0030431">
    <property type="term" value="P:sleep"/>
    <property type="evidence" value="ECO:0007669"/>
    <property type="project" value="InterPro"/>
</dbReference>
<evidence type="ECO:0000313" key="11">
    <source>
        <dbReference type="Proteomes" id="UP000838878"/>
    </source>
</evidence>
<feature type="transmembrane region" description="Helical" evidence="9">
    <location>
        <begin position="37"/>
        <end position="58"/>
    </location>
</feature>
<gene>
    <name evidence="10" type="ORF">BINO364_LOCUS2789</name>
</gene>
<evidence type="ECO:0000256" key="2">
    <source>
        <dbReference type="ARBA" id="ARBA00022622"/>
    </source>
</evidence>
<evidence type="ECO:0000256" key="1">
    <source>
        <dbReference type="ARBA" id="ARBA00004589"/>
    </source>
</evidence>
<evidence type="ECO:0000256" key="5">
    <source>
        <dbReference type="ARBA" id="ARBA00022989"/>
    </source>
</evidence>
<dbReference type="OrthoDB" id="10516582at2759"/>
<evidence type="ECO:0008006" key="12">
    <source>
        <dbReference type="Google" id="ProtNLM"/>
    </source>
</evidence>
<dbReference type="GO" id="GO:0098552">
    <property type="term" value="C:side of membrane"/>
    <property type="evidence" value="ECO:0007669"/>
    <property type="project" value="UniProtKB-KW"/>
</dbReference>
<keyword evidence="8" id="KW-0449">Lipoprotein</keyword>
<keyword evidence="5 9" id="KW-1133">Transmembrane helix</keyword>
<feature type="non-terminal residue" evidence="10">
    <location>
        <position position="180"/>
    </location>
</feature>
<dbReference type="GO" id="GO:0032222">
    <property type="term" value="P:regulation of synaptic transmission, cholinergic"/>
    <property type="evidence" value="ECO:0007669"/>
    <property type="project" value="InterPro"/>
</dbReference>
<keyword evidence="4" id="KW-0732">Signal</keyword>
<proteinExistence type="predicted"/>
<evidence type="ECO:0000256" key="7">
    <source>
        <dbReference type="ARBA" id="ARBA00023180"/>
    </source>
</evidence>
<evidence type="ECO:0000313" key="10">
    <source>
        <dbReference type="EMBL" id="CAH0715929.1"/>
    </source>
</evidence>
<keyword evidence="6 9" id="KW-0472">Membrane</keyword>
<dbReference type="EMBL" id="OV170231">
    <property type="protein sequence ID" value="CAH0715929.1"/>
    <property type="molecule type" value="Genomic_DNA"/>
</dbReference>